<keyword evidence="2" id="KW-1185">Reference proteome</keyword>
<feature type="region of interest" description="Disordered" evidence="1">
    <location>
        <begin position="233"/>
        <end position="256"/>
    </location>
</feature>
<name>A0A6J3I7P8_SAPAP</name>
<protein>
    <submittedName>
        <fullName evidence="3">Uncharacterized protein LOC116554513</fullName>
    </submittedName>
</protein>
<dbReference type="RefSeq" id="XP_032138342.1">
    <property type="nucleotide sequence ID" value="XM_032282451.1"/>
</dbReference>
<organism evidence="2 3">
    <name type="scientific">Sapajus apella</name>
    <name type="common">Brown-capped capuchin</name>
    <name type="synonym">Cebus apella</name>
    <dbReference type="NCBI Taxonomy" id="9515"/>
    <lineage>
        <taxon>Eukaryota</taxon>
        <taxon>Metazoa</taxon>
        <taxon>Chordata</taxon>
        <taxon>Craniata</taxon>
        <taxon>Vertebrata</taxon>
        <taxon>Euteleostomi</taxon>
        <taxon>Mammalia</taxon>
        <taxon>Eutheria</taxon>
        <taxon>Euarchontoglires</taxon>
        <taxon>Primates</taxon>
        <taxon>Haplorrhini</taxon>
        <taxon>Platyrrhini</taxon>
        <taxon>Cebidae</taxon>
        <taxon>Cebinae</taxon>
        <taxon>Sapajus</taxon>
    </lineage>
</organism>
<evidence type="ECO:0000256" key="1">
    <source>
        <dbReference type="SAM" id="MobiDB-lite"/>
    </source>
</evidence>
<dbReference type="Proteomes" id="UP000504640">
    <property type="component" value="Unplaced"/>
</dbReference>
<evidence type="ECO:0000313" key="2">
    <source>
        <dbReference type="Proteomes" id="UP000504640"/>
    </source>
</evidence>
<dbReference type="GeneID" id="116554513"/>
<gene>
    <name evidence="3" type="primary">LOC116554513</name>
</gene>
<feature type="compositionally biased region" description="Gly residues" evidence="1">
    <location>
        <begin position="247"/>
        <end position="256"/>
    </location>
</feature>
<accession>A0A6J3I7P8</accession>
<evidence type="ECO:0000313" key="3">
    <source>
        <dbReference type="RefSeq" id="XP_032138342.1"/>
    </source>
</evidence>
<sequence length="256" mass="25620">MCSRNAAPTPTLTPAQSLSQQSPSLLSFGDSKPGAIRTVGGGGQAAGWKKPPAAVDPPDSPSLGSSQPGPAPGRSQQRALRPRPRTSLAPAAPRVGVSPSARPSPCAQETRWPWGEGARSKAPTQWRRGEGACVPRKDTEAGLGVRLVEGPGAREPREAGRSAGAAGPGLLGPAQGREWGCGAAGLAAYAPLHWLRCSSVSAAWPNAHVSGAGTGADAAVSRCCRDAAAGAAALTRGASSSERHRGGAGGRGRGGE</sequence>
<feature type="compositionally biased region" description="Polar residues" evidence="1">
    <location>
        <begin position="1"/>
        <end position="15"/>
    </location>
</feature>
<feature type="compositionally biased region" description="Basic and acidic residues" evidence="1">
    <location>
        <begin position="127"/>
        <end position="140"/>
    </location>
</feature>
<reference evidence="3" key="1">
    <citation type="submission" date="2025-08" db="UniProtKB">
        <authorList>
            <consortium name="RefSeq"/>
        </authorList>
    </citation>
    <scope>IDENTIFICATION</scope>
    <source>
        <tissue evidence="3">Blood</tissue>
    </source>
</reference>
<proteinExistence type="predicted"/>
<feature type="compositionally biased region" description="Low complexity" evidence="1">
    <location>
        <begin position="16"/>
        <end position="27"/>
    </location>
</feature>
<feature type="compositionally biased region" description="Polar residues" evidence="1">
    <location>
        <begin position="63"/>
        <end position="78"/>
    </location>
</feature>
<dbReference type="AlphaFoldDB" id="A0A6J3I7P8"/>
<feature type="region of interest" description="Disordered" evidence="1">
    <location>
        <begin position="1"/>
        <end position="169"/>
    </location>
</feature>